<evidence type="ECO:0000313" key="2">
    <source>
        <dbReference type="Proteomes" id="UP000095300"/>
    </source>
</evidence>
<evidence type="ECO:0000313" key="1">
    <source>
        <dbReference type="EnsemblMetazoa" id="SCAU006501-PA"/>
    </source>
</evidence>
<dbReference type="EnsemblMetazoa" id="SCAU006501-RA">
    <property type="protein sequence ID" value="SCAU006501-PA"/>
    <property type="gene ID" value="SCAU006501"/>
</dbReference>
<organism evidence="1 2">
    <name type="scientific">Stomoxys calcitrans</name>
    <name type="common">Stable fly</name>
    <name type="synonym">Conops calcitrans</name>
    <dbReference type="NCBI Taxonomy" id="35570"/>
    <lineage>
        <taxon>Eukaryota</taxon>
        <taxon>Metazoa</taxon>
        <taxon>Ecdysozoa</taxon>
        <taxon>Arthropoda</taxon>
        <taxon>Hexapoda</taxon>
        <taxon>Insecta</taxon>
        <taxon>Pterygota</taxon>
        <taxon>Neoptera</taxon>
        <taxon>Endopterygota</taxon>
        <taxon>Diptera</taxon>
        <taxon>Brachycera</taxon>
        <taxon>Muscomorpha</taxon>
        <taxon>Muscoidea</taxon>
        <taxon>Muscidae</taxon>
        <taxon>Stomoxys</taxon>
    </lineage>
</organism>
<reference evidence="1" key="1">
    <citation type="submission" date="2020-05" db="UniProtKB">
        <authorList>
            <consortium name="EnsemblMetazoa"/>
        </authorList>
    </citation>
    <scope>IDENTIFICATION</scope>
    <source>
        <strain evidence="1">USDA</strain>
    </source>
</reference>
<dbReference type="VEuPathDB" id="VectorBase:SCAU006501"/>
<sequence>MATKCNCPMETTTNHQTDYKLLDKIKPIKLHHHKPSCDQELISGLIGNNLLINGKGIKSKIWPGLLNKAEEYEAYVQRLKTCRKDIYDLYYKSHTIDNRLLEKMAKNLSKSCYQLVFSPDDFVSLRNHAKDFATVNSMKYKETTYDNFYSCIKEMEMFQVPFRKDLMINKERLELKNELRKIYRCGRSTYNDAISKPAAIGAKPTLPGPIDRYTLRRI</sequence>
<accession>A0A1I8PBF9</accession>
<keyword evidence="2" id="KW-1185">Reference proteome</keyword>
<dbReference type="KEGG" id="scac:106090230"/>
<gene>
    <name evidence="1" type="primary">106090230</name>
</gene>
<protein>
    <submittedName>
        <fullName evidence="1">Uncharacterized protein</fullName>
    </submittedName>
</protein>
<dbReference type="AlphaFoldDB" id="A0A1I8PBF9"/>
<name>A0A1I8PBF9_STOCA</name>
<dbReference type="Proteomes" id="UP000095300">
    <property type="component" value="Unassembled WGS sequence"/>
</dbReference>
<proteinExistence type="predicted"/>
<dbReference type="OrthoDB" id="8049495at2759"/>